<evidence type="ECO:0000313" key="2">
    <source>
        <dbReference type="Proteomes" id="UP001159427"/>
    </source>
</evidence>
<name>A0ABN8SN76_9CNID</name>
<keyword evidence="2" id="KW-1185">Reference proteome</keyword>
<proteinExistence type="predicted"/>
<organism evidence="1 2">
    <name type="scientific">Porites evermanni</name>
    <dbReference type="NCBI Taxonomy" id="104178"/>
    <lineage>
        <taxon>Eukaryota</taxon>
        <taxon>Metazoa</taxon>
        <taxon>Cnidaria</taxon>
        <taxon>Anthozoa</taxon>
        <taxon>Hexacorallia</taxon>
        <taxon>Scleractinia</taxon>
        <taxon>Fungiina</taxon>
        <taxon>Poritidae</taxon>
        <taxon>Porites</taxon>
    </lineage>
</organism>
<comment type="caution">
    <text evidence="1">The sequence shown here is derived from an EMBL/GenBank/DDBJ whole genome shotgun (WGS) entry which is preliminary data.</text>
</comment>
<dbReference type="Proteomes" id="UP001159427">
    <property type="component" value="Unassembled WGS sequence"/>
</dbReference>
<accession>A0ABN8SN76</accession>
<dbReference type="EMBL" id="CALNXI010002870">
    <property type="protein sequence ID" value="CAH3191211.1"/>
    <property type="molecule type" value="Genomic_DNA"/>
</dbReference>
<sequence>MYELKGLQITKYDITTSNNVKDILNNTSLNQHKCLKNNWFAVAFYSICYSIISSCSYWNSKTLDAIIQNGSELNNVIKNDYDSKSINMPENVTIFGMKIKVDVSKVSHGKLTSLPENMISLKTLILKNYGKTGFLMCISSYCIACIDQQNTKEKQLFSLLAYEDSISSTMKHIKQISGVNKLMEAILNIVQNKQCQTMEYDIQFIHCSSEIPENERKRIIRKRSKKHIYDNLEPAAKKRTAEKKQKRYSKMNPTNKKELCFKLTKKMMDKGTSIQSCIKQFKKIIIEGPYFICIVCNRLLYKKSVIRCITSKYPCQAFFKIQQSFDGKEYICQTCHSKVIKGKLPCQGILNVLYFRRLLSYPKDNRKKLKVQYVMYLSNVIKHVMNSPST</sequence>
<gene>
    <name evidence="1" type="ORF">PEVE_00021449</name>
</gene>
<evidence type="ECO:0000313" key="1">
    <source>
        <dbReference type="EMBL" id="CAH3191211.1"/>
    </source>
</evidence>
<reference evidence="1 2" key="1">
    <citation type="submission" date="2022-05" db="EMBL/GenBank/DDBJ databases">
        <authorList>
            <consortium name="Genoscope - CEA"/>
            <person name="William W."/>
        </authorList>
    </citation>
    <scope>NUCLEOTIDE SEQUENCE [LARGE SCALE GENOMIC DNA]</scope>
</reference>
<protein>
    <submittedName>
        <fullName evidence="1">Uncharacterized protein</fullName>
    </submittedName>
</protein>